<dbReference type="EMBL" id="FMUH01000009">
    <property type="protein sequence ID" value="SCX60554.1"/>
    <property type="molecule type" value="Genomic_DNA"/>
</dbReference>
<evidence type="ECO:0000313" key="3">
    <source>
        <dbReference type="Proteomes" id="UP000198981"/>
    </source>
</evidence>
<accession>A0A1G4Z4E1</accession>
<feature type="compositionally biased region" description="Polar residues" evidence="1">
    <location>
        <begin position="26"/>
        <end position="39"/>
    </location>
</feature>
<gene>
    <name evidence="2" type="ORF">SAMN03159343_4117</name>
</gene>
<evidence type="ECO:0000256" key="1">
    <source>
        <dbReference type="SAM" id="MobiDB-lite"/>
    </source>
</evidence>
<keyword evidence="3" id="KW-1185">Reference proteome</keyword>
<dbReference type="OrthoDB" id="4558696at2"/>
<evidence type="ECO:0000313" key="2">
    <source>
        <dbReference type="EMBL" id="SCX60554.1"/>
    </source>
</evidence>
<dbReference type="AlphaFoldDB" id="A0A1G4Z4E1"/>
<proteinExistence type="predicted"/>
<dbReference type="STRING" id="1960309.SAMN03159343_4117"/>
<reference evidence="3" key="1">
    <citation type="submission" date="2016-10" db="EMBL/GenBank/DDBJ databases">
        <authorList>
            <person name="Varghese N."/>
            <person name="Submissions S."/>
        </authorList>
    </citation>
    <scope>NUCLEOTIDE SEQUENCE [LARGE SCALE GENOMIC DNA]</scope>
    <source>
        <strain evidence="3">DSM 45722</strain>
    </source>
</reference>
<protein>
    <submittedName>
        <fullName evidence="2">Uncharacterized protein</fullName>
    </submittedName>
</protein>
<organism evidence="2 3">
    <name type="scientific">Klenkia marina</name>
    <dbReference type="NCBI Taxonomy" id="1960309"/>
    <lineage>
        <taxon>Bacteria</taxon>
        <taxon>Bacillati</taxon>
        <taxon>Actinomycetota</taxon>
        <taxon>Actinomycetes</taxon>
        <taxon>Geodermatophilales</taxon>
        <taxon>Geodermatophilaceae</taxon>
        <taxon>Klenkia</taxon>
    </lineage>
</organism>
<sequence>MAKGHHRSAISGRYISSAAAARHPRTSVTESGSGANRSSGTHHRSAITGHFISSAAAARHPSTSVTEQG</sequence>
<name>A0A1G4Z4E1_9ACTN</name>
<dbReference type="Proteomes" id="UP000198981">
    <property type="component" value="Unassembled WGS sequence"/>
</dbReference>
<feature type="region of interest" description="Disordered" evidence="1">
    <location>
        <begin position="1"/>
        <end position="69"/>
    </location>
</feature>